<dbReference type="GO" id="GO:0031966">
    <property type="term" value="C:mitochondrial membrane"/>
    <property type="evidence" value="ECO:0007669"/>
    <property type="project" value="UniProtKB-SubCell"/>
</dbReference>
<dbReference type="GO" id="GO:0015986">
    <property type="term" value="P:proton motive force-driven ATP synthesis"/>
    <property type="evidence" value="ECO:0007669"/>
    <property type="project" value="InterPro"/>
</dbReference>
<evidence type="ECO:0000256" key="6">
    <source>
        <dbReference type="ARBA" id="ARBA00023128"/>
    </source>
</evidence>
<evidence type="ECO:0000256" key="5">
    <source>
        <dbReference type="ARBA" id="ARBA00023065"/>
    </source>
</evidence>
<keyword evidence="8" id="KW-0812">Transmembrane</keyword>
<keyword evidence="4" id="KW-0375">Hydrogen ion transport</keyword>
<evidence type="ECO:0000256" key="1">
    <source>
        <dbReference type="ARBA" id="ARBA00004325"/>
    </source>
</evidence>
<evidence type="ECO:0000256" key="8">
    <source>
        <dbReference type="SAM" id="Phobius"/>
    </source>
</evidence>
<keyword evidence="7 8" id="KW-0472">Membrane</keyword>
<feature type="transmembrane region" description="Helical" evidence="8">
    <location>
        <begin position="32"/>
        <end position="49"/>
    </location>
</feature>
<evidence type="ECO:0000256" key="3">
    <source>
        <dbReference type="ARBA" id="ARBA00022547"/>
    </source>
</evidence>
<dbReference type="GO" id="GO:0015078">
    <property type="term" value="F:proton transmembrane transporter activity"/>
    <property type="evidence" value="ECO:0007669"/>
    <property type="project" value="InterPro"/>
</dbReference>
<sequence length="140" mass="16745">MRRVINMLNILTISLITLILISNKIILLNEEILILSCFIIFLLLAYNYTKKSIYIDLNNRKILIKDSLLLAFNKLITNLLQQLIWENKNQKLISNFTFLQIYLYTIVEKIYQNLPKTILQNYSNLYKKKFYIHIILNNKC</sequence>
<keyword evidence="5" id="KW-0406">Ion transport</keyword>
<dbReference type="GeneID" id="10020752"/>
<comment type="subcellular location">
    <subcellularLocation>
        <location evidence="1">Mitochondrion membrane</location>
    </subcellularLocation>
</comment>
<keyword evidence="2" id="KW-0813">Transport</keyword>
<accession>E5Q3F4</accession>
<reference evidence="9" key="1">
    <citation type="journal article" date="2010" name="Genome Biol. Evol.">
        <title>Red algae lose key mitochondrial genes in response to becoming parasitic.</title>
        <authorList>
            <person name="Hancock L."/>
            <person name="Goff L."/>
            <person name="Lane C."/>
        </authorList>
    </citation>
    <scope>NUCLEOTIDE SEQUENCE</scope>
</reference>
<gene>
    <name evidence="9" type="primary">ymf39</name>
    <name evidence="9" type="ORF">PPUL_8</name>
</gene>
<evidence type="ECO:0000256" key="4">
    <source>
        <dbReference type="ARBA" id="ARBA00022781"/>
    </source>
</evidence>
<proteinExistence type="predicted"/>
<dbReference type="RefSeq" id="YP_004062221.1">
    <property type="nucleotide sequence ID" value="NC_014773.1"/>
</dbReference>
<organism evidence="9">
    <name type="scientific">Plocamiocolax pulvinatus</name>
    <dbReference type="NCBI Taxonomy" id="35206"/>
    <lineage>
        <taxon>Eukaryota</taxon>
        <taxon>Rhodophyta</taxon>
        <taxon>Florideophyceae</taxon>
        <taxon>Rhodymeniophycidae</taxon>
        <taxon>Plocamiales</taxon>
        <taxon>Plocamiaceae</taxon>
        <taxon>Plocamiocolax</taxon>
    </lineage>
</organism>
<evidence type="ECO:0000256" key="2">
    <source>
        <dbReference type="ARBA" id="ARBA00022448"/>
    </source>
</evidence>
<evidence type="ECO:0000313" key="9">
    <source>
        <dbReference type="EMBL" id="ADR03237.1"/>
    </source>
</evidence>
<name>E5Q3F4_9FLOR</name>
<keyword evidence="6 9" id="KW-0496">Mitochondrion</keyword>
<keyword evidence="8" id="KW-1133">Transmembrane helix</keyword>
<dbReference type="AlphaFoldDB" id="E5Q3F4"/>
<evidence type="ECO:0000256" key="7">
    <source>
        <dbReference type="ARBA" id="ARBA00023136"/>
    </source>
</evidence>
<dbReference type="EMBL" id="HQ586061">
    <property type="protein sequence ID" value="ADR03237.1"/>
    <property type="molecule type" value="Genomic_DNA"/>
</dbReference>
<keyword evidence="3" id="KW-0138">CF(0)</keyword>
<dbReference type="GO" id="GO:0045259">
    <property type="term" value="C:proton-transporting ATP synthase complex"/>
    <property type="evidence" value="ECO:0007669"/>
    <property type="project" value="UniProtKB-KW"/>
</dbReference>
<geneLocation type="mitochondrion" evidence="9"/>
<feature type="transmembrane region" description="Helical" evidence="8">
    <location>
        <begin position="7"/>
        <end position="26"/>
    </location>
</feature>
<dbReference type="Pfam" id="PF05405">
    <property type="entry name" value="Mt_ATP-synt_B"/>
    <property type="match status" value="1"/>
</dbReference>
<protein>
    <submittedName>
        <fullName evidence="9">Ymf39</fullName>
    </submittedName>
</protein>
<dbReference type="InterPro" id="IPR008688">
    <property type="entry name" value="ATP_synth_Bsub_B/MI25"/>
</dbReference>